<keyword evidence="2" id="KW-0521">NADP</keyword>
<dbReference type="InterPro" id="IPR051609">
    <property type="entry name" value="NmrA/Isoflavone_reductase-like"/>
</dbReference>
<protein>
    <recommendedName>
        <fullName evidence="4">NmrA-like domain-containing protein</fullName>
    </recommendedName>
</protein>
<evidence type="ECO:0000313" key="5">
    <source>
        <dbReference type="EMBL" id="KAG0646871.1"/>
    </source>
</evidence>
<evidence type="ECO:0000313" key="6">
    <source>
        <dbReference type="Proteomes" id="UP000785200"/>
    </source>
</evidence>
<dbReference type="PANTHER" id="PTHR47706">
    <property type="entry name" value="NMRA-LIKE FAMILY PROTEIN"/>
    <property type="match status" value="1"/>
</dbReference>
<sequence>MVKIAIAGGSGKIAREIMDVLVATRKHQIIILSRQDPAAVEERPNVSWAKVDYLDKTQLIKILRGVHTVLCFSGAHLDPGSIAQKSLIDAAIIAGVKQCRADRTVVSKSSSVEELPWYAEKANVRAYMKEINKEKKPGLLLEFLAPVGSAKHVQPQELWIDFIKRRAIILTDKDPIFTVTSVRDLAHVVARAIEYEGEWPVLGGVHGTTLSTSKLLEIGARVQAMGYHPFPEEEVRSDNFDPPWVPIFKDPYLTTEQMKSFSKVILKGSILSSACGSWIVSDEWNRLLPNYKFAEAEEYLEKVWADKA</sequence>
<evidence type="ECO:0000256" key="1">
    <source>
        <dbReference type="ARBA" id="ARBA00005725"/>
    </source>
</evidence>
<evidence type="ECO:0000256" key="2">
    <source>
        <dbReference type="ARBA" id="ARBA00022857"/>
    </source>
</evidence>
<dbReference type="AlphaFoldDB" id="A0A9P6VFC6"/>
<dbReference type="Pfam" id="PF05368">
    <property type="entry name" value="NmrA"/>
    <property type="match status" value="1"/>
</dbReference>
<evidence type="ECO:0000256" key="3">
    <source>
        <dbReference type="ARBA" id="ARBA00023002"/>
    </source>
</evidence>
<dbReference type="SUPFAM" id="SSF51735">
    <property type="entry name" value="NAD(P)-binding Rossmann-fold domains"/>
    <property type="match status" value="1"/>
</dbReference>
<dbReference type="PANTHER" id="PTHR47706:SF4">
    <property type="entry name" value="NMRA-LIKE DOMAIN-CONTAINING PROTEIN"/>
    <property type="match status" value="1"/>
</dbReference>
<keyword evidence="6" id="KW-1185">Reference proteome</keyword>
<name>A0A9P6VFC6_9HELO</name>
<dbReference type="InterPro" id="IPR036291">
    <property type="entry name" value="NAD(P)-bd_dom_sf"/>
</dbReference>
<dbReference type="Gene3D" id="3.40.50.720">
    <property type="entry name" value="NAD(P)-binding Rossmann-like Domain"/>
    <property type="match status" value="1"/>
</dbReference>
<gene>
    <name evidence="5" type="ORF">D0Z07_6442</name>
</gene>
<dbReference type="EMBL" id="VNKQ01000014">
    <property type="protein sequence ID" value="KAG0646871.1"/>
    <property type="molecule type" value="Genomic_DNA"/>
</dbReference>
<dbReference type="GO" id="GO:0016491">
    <property type="term" value="F:oxidoreductase activity"/>
    <property type="evidence" value="ECO:0007669"/>
    <property type="project" value="UniProtKB-KW"/>
</dbReference>
<dbReference type="InterPro" id="IPR008030">
    <property type="entry name" value="NmrA-like"/>
</dbReference>
<evidence type="ECO:0000259" key="4">
    <source>
        <dbReference type="Pfam" id="PF05368"/>
    </source>
</evidence>
<comment type="similarity">
    <text evidence="1">Belongs to the NmrA-type oxidoreductase family. Isoflavone reductase subfamily.</text>
</comment>
<comment type="caution">
    <text evidence="5">The sequence shown here is derived from an EMBL/GenBank/DDBJ whole genome shotgun (WGS) entry which is preliminary data.</text>
</comment>
<accession>A0A9P6VFC6</accession>
<organism evidence="5 6">
    <name type="scientific">Hyphodiscus hymeniophilus</name>
    <dbReference type="NCBI Taxonomy" id="353542"/>
    <lineage>
        <taxon>Eukaryota</taxon>
        <taxon>Fungi</taxon>
        <taxon>Dikarya</taxon>
        <taxon>Ascomycota</taxon>
        <taxon>Pezizomycotina</taxon>
        <taxon>Leotiomycetes</taxon>
        <taxon>Helotiales</taxon>
        <taxon>Hyphodiscaceae</taxon>
        <taxon>Hyphodiscus</taxon>
    </lineage>
</organism>
<dbReference type="OrthoDB" id="10000533at2759"/>
<reference evidence="5" key="1">
    <citation type="submission" date="2019-07" db="EMBL/GenBank/DDBJ databases">
        <title>Hyphodiscus hymeniophilus genome sequencing and assembly.</title>
        <authorList>
            <person name="Kramer G."/>
            <person name="Nodwell J."/>
        </authorList>
    </citation>
    <scope>NUCLEOTIDE SEQUENCE</scope>
    <source>
        <strain evidence="5">ATCC 34498</strain>
    </source>
</reference>
<dbReference type="Proteomes" id="UP000785200">
    <property type="component" value="Unassembled WGS sequence"/>
</dbReference>
<feature type="domain" description="NmrA-like" evidence="4">
    <location>
        <begin position="3"/>
        <end position="134"/>
    </location>
</feature>
<keyword evidence="3" id="KW-0560">Oxidoreductase</keyword>
<proteinExistence type="inferred from homology"/>